<organism evidence="1 2">
    <name type="scientific">Symbiodinium natans</name>
    <dbReference type="NCBI Taxonomy" id="878477"/>
    <lineage>
        <taxon>Eukaryota</taxon>
        <taxon>Sar</taxon>
        <taxon>Alveolata</taxon>
        <taxon>Dinophyceae</taxon>
        <taxon>Suessiales</taxon>
        <taxon>Symbiodiniaceae</taxon>
        <taxon>Symbiodinium</taxon>
    </lineage>
</organism>
<evidence type="ECO:0000313" key="1">
    <source>
        <dbReference type="EMBL" id="CAE7373892.1"/>
    </source>
</evidence>
<reference evidence="1" key="1">
    <citation type="submission" date="2021-02" db="EMBL/GenBank/DDBJ databases">
        <authorList>
            <person name="Dougan E. K."/>
            <person name="Rhodes N."/>
            <person name="Thang M."/>
            <person name="Chan C."/>
        </authorList>
    </citation>
    <scope>NUCLEOTIDE SEQUENCE</scope>
</reference>
<accession>A0A812Q2E4</accession>
<dbReference type="OrthoDB" id="431124at2759"/>
<dbReference type="EMBL" id="CAJNDS010002209">
    <property type="protein sequence ID" value="CAE7373892.1"/>
    <property type="molecule type" value="Genomic_DNA"/>
</dbReference>
<dbReference type="Proteomes" id="UP000604046">
    <property type="component" value="Unassembled WGS sequence"/>
</dbReference>
<proteinExistence type="predicted"/>
<protein>
    <submittedName>
        <fullName evidence="1">Uncharacterized protein</fullName>
    </submittedName>
</protein>
<evidence type="ECO:0000313" key="2">
    <source>
        <dbReference type="Proteomes" id="UP000604046"/>
    </source>
</evidence>
<comment type="caution">
    <text evidence="1">The sequence shown here is derived from an EMBL/GenBank/DDBJ whole genome shotgun (WGS) entry which is preliminary data.</text>
</comment>
<sequence length="171" mass="19213">MLSCKAKLRNIFADAVTGLDEAKLDLTWNLDISSVELRNFLLVYGMRRSTGRTAGLYRKPVSGHYVVSEESTPAGVWEVAQAALQGGTVCADFVLTCDQVLELRCAETQETRLREESTVDHRLRLEAEWFPAEGDHREIPPRFDEQRGWLITDLNGAAELNNPVAHIQEVE</sequence>
<keyword evidence="2" id="KW-1185">Reference proteome</keyword>
<name>A0A812Q2E4_9DINO</name>
<dbReference type="AlphaFoldDB" id="A0A812Q2E4"/>
<gene>
    <name evidence="1" type="ORF">SNAT2548_LOCUS20427</name>
</gene>